<feature type="transmembrane region" description="Helical" evidence="1">
    <location>
        <begin position="251"/>
        <end position="271"/>
    </location>
</feature>
<sequence length="338" mass="38638">MNKAKSMKYPSITILSTVKNVRETIDKWMTSLLRQDYPGEYTIVVIDSNSTDGTKERLQEYAKKYPGKIQLIEYESIQPQALNYAIQNGLVKTELVALIDGDCEAPPTWLRTLVDTIMKTGADIVGGPGLTPNGVNFLQKLIGLDLDMRFLRTKRGFVTRHPNMNMLIKKEVLKRVPFDESLKVGYDADFGHRVTQAGYKMFFEPKAYVYHYHRSTLKGYIKQQINYARFLVKFYFKKPHAAKGDNINPPVMLYQPLLFGLSILSAILWFISNNSIFGIVSVGFILAVLILQTIDVIYVIKIKKTPLALLLYPLYMFRLILWVIGGILGILDLVTRRR</sequence>
<dbReference type="RefSeq" id="WP_283217548.1">
    <property type="nucleotide sequence ID" value="NZ_LGFD01000015.1"/>
</dbReference>
<dbReference type="PANTHER" id="PTHR43685">
    <property type="entry name" value="GLYCOSYLTRANSFERASE"/>
    <property type="match status" value="1"/>
</dbReference>
<evidence type="ECO:0000313" key="3">
    <source>
        <dbReference type="Proteomes" id="UP000053911"/>
    </source>
</evidence>
<feature type="transmembrane region" description="Helical" evidence="1">
    <location>
        <begin position="277"/>
        <end position="300"/>
    </location>
</feature>
<dbReference type="PANTHER" id="PTHR43685:SF2">
    <property type="entry name" value="GLYCOSYLTRANSFERASE 2-LIKE DOMAIN-CONTAINING PROTEIN"/>
    <property type="match status" value="1"/>
</dbReference>
<dbReference type="InterPro" id="IPR029044">
    <property type="entry name" value="Nucleotide-diphossugar_trans"/>
</dbReference>
<dbReference type="Pfam" id="PF13641">
    <property type="entry name" value="Glyco_tranf_2_3"/>
    <property type="match status" value="1"/>
</dbReference>
<keyword evidence="2" id="KW-0808">Transferase</keyword>
<protein>
    <submittedName>
        <fullName evidence="2">Glycosyltransferase</fullName>
    </submittedName>
</protein>
<comment type="caution">
    <text evidence="2">The sequence shown here is derived from an EMBL/GenBank/DDBJ whole genome shotgun (WGS) entry which is preliminary data.</text>
</comment>
<evidence type="ECO:0000313" key="2">
    <source>
        <dbReference type="EMBL" id="KUK17744.1"/>
    </source>
</evidence>
<dbReference type="InterPro" id="IPR050834">
    <property type="entry name" value="Glycosyltransf_2"/>
</dbReference>
<gene>
    <name evidence="2" type="ORF">XD54_0930</name>
</gene>
<dbReference type="PATRIC" id="fig|172049.5.peg.1795"/>
<dbReference type="EMBL" id="LGFD01000015">
    <property type="protein sequence ID" value="KUK17744.1"/>
    <property type="molecule type" value="Genomic_DNA"/>
</dbReference>
<reference evidence="3" key="1">
    <citation type="journal article" date="2015" name="MBio">
        <title>Genome-Resolved Metagenomic Analysis Reveals Roles for Candidate Phyla and Other Microbial Community Members in Biogeochemical Transformations in Oil Reservoirs.</title>
        <authorList>
            <person name="Hu P."/>
            <person name="Tom L."/>
            <person name="Singh A."/>
            <person name="Thomas B.C."/>
            <person name="Baker B.J."/>
            <person name="Piceno Y.M."/>
            <person name="Andersen G.L."/>
            <person name="Banfield J.F."/>
        </authorList>
    </citation>
    <scope>NUCLEOTIDE SEQUENCE [LARGE SCALE GENOMIC DNA]</scope>
</reference>
<accession>A0A101ELT6</accession>
<evidence type="ECO:0000256" key="1">
    <source>
        <dbReference type="SAM" id="Phobius"/>
    </source>
</evidence>
<keyword evidence="1" id="KW-0812">Transmembrane</keyword>
<proteinExistence type="predicted"/>
<keyword evidence="1" id="KW-0472">Membrane</keyword>
<keyword evidence="1" id="KW-1133">Transmembrane helix</keyword>
<dbReference type="AlphaFoldDB" id="A0A101ELT6"/>
<dbReference type="Gene3D" id="3.90.550.10">
    <property type="entry name" value="Spore Coat Polysaccharide Biosynthesis Protein SpsA, Chain A"/>
    <property type="match status" value="1"/>
</dbReference>
<dbReference type="GO" id="GO:0016740">
    <property type="term" value="F:transferase activity"/>
    <property type="evidence" value="ECO:0007669"/>
    <property type="project" value="UniProtKB-KW"/>
</dbReference>
<name>A0A101ELT6_9EURY</name>
<dbReference type="SUPFAM" id="SSF53448">
    <property type="entry name" value="Nucleotide-diphospho-sugar transferases"/>
    <property type="match status" value="1"/>
</dbReference>
<organism evidence="2 3">
    <name type="scientific">Thermococcus sibiricus</name>
    <dbReference type="NCBI Taxonomy" id="172049"/>
    <lineage>
        <taxon>Archaea</taxon>
        <taxon>Methanobacteriati</taxon>
        <taxon>Methanobacteriota</taxon>
        <taxon>Thermococci</taxon>
        <taxon>Thermococcales</taxon>
        <taxon>Thermococcaceae</taxon>
        <taxon>Thermococcus</taxon>
    </lineage>
</organism>
<feature type="transmembrane region" description="Helical" evidence="1">
    <location>
        <begin position="307"/>
        <end position="331"/>
    </location>
</feature>
<dbReference type="Proteomes" id="UP000053911">
    <property type="component" value="Unassembled WGS sequence"/>
</dbReference>